<keyword evidence="2" id="KW-0413">Isomerase</keyword>
<comment type="caution">
    <text evidence="3">The sequence shown here is derived from an EMBL/GenBank/DDBJ whole genome shotgun (WGS) entry which is preliminary data.</text>
</comment>
<dbReference type="GO" id="GO:0016857">
    <property type="term" value="F:racemase and epimerase activity, acting on carbohydrates and derivatives"/>
    <property type="evidence" value="ECO:0007669"/>
    <property type="project" value="InterPro"/>
</dbReference>
<sequence length="237" mass="26589">MKRIIPSVASANQLFLAEEIGAFPAGTLLHVDIEDGNFVNNITFGMRTVRSIANMFPQHPLCFHFMATNPSQYFEEIAKCGARQVAVHFEGLPYPSEELCRIRELGMIPGLAINLRTSISQVEPFFEYIDFLMVMTMDSGYGGTNGLGFCFANHDRIRQARAALPAGKELWVDGAMDETEMKNCFALGVDAVIAGRMIFPEKLAQAGETRRAYLPSERQQTPAQLLEQYTRRYCMDE</sequence>
<keyword evidence="1" id="KW-0479">Metal-binding</keyword>
<proteinExistence type="predicted"/>
<dbReference type="GO" id="GO:0046872">
    <property type="term" value="F:metal ion binding"/>
    <property type="evidence" value="ECO:0007669"/>
    <property type="project" value="UniProtKB-KW"/>
</dbReference>
<evidence type="ECO:0008006" key="5">
    <source>
        <dbReference type="Google" id="ProtNLM"/>
    </source>
</evidence>
<protein>
    <recommendedName>
        <fullName evidence="5">Ribulose-phosphate 3-epimerase</fullName>
    </recommendedName>
</protein>
<dbReference type="Gene3D" id="3.20.20.70">
    <property type="entry name" value="Aldolase class I"/>
    <property type="match status" value="1"/>
</dbReference>
<gene>
    <name evidence="3" type="ORF">LKD37_06295</name>
</gene>
<dbReference type="RefSeq" id="WP_302928424.1">
    <property type="nucleotide sequence ID" value="NZ_JAJEPW010000013.1"/>
</dbReference>
<dbReference type="EMBL" id="JAJEPW010000013">
    <property type="protein sequence ID" value="MCC2129129.1"/>
    <property type="molecule type" value="Genomic_DNA"/>
</dbReference>
<evidence type="ECO:0000256" key="2">
    <source>
        <dbReference type="ARBA" id="ARBA00023235"/>
    </source>
</evidence>
<dbReference type="SUPFAM" id="SSF51366">
    <property type="entry name" value="Ribulose-phoshate binding barrel"/>
    <property type="match status" value="1"/>
</dbReference>
<dbReference type="PANTHER" id="PTHR11749">
    <property type="entry name" value="RIBULOSE-5-PHOSPHATE-3-EPIMERASE"/>
    <property type="match status" value="1"/>
</dbReference>
<dbReference type="InterPro" id="IPR013785">
    <property type="entry name" value="Aldolase_TIM"/>
</dbReference>
<dbReference type="Pfam" id="PF00834">
    <property type="entry name" value="Ribul_P_3_epim"/>
    <property type="match status" value="1"/>
</dbReference>
<dbReference type="InterPro" id="IPR011060">
    <property type="entry name" value="RibuloseP-bd_barrel"/>
</dbReference>
<keyword evidence="4" id="KW-1185">Reference proteome</keyword>
<dbReference type="AlphaFoldDB" id="A0AAE3ABI6"/>
<evidence type="ECO:0000256" key="1">
    <source>
        <dbReference type="ARBA" id="ARBA00022723"/>
    </source>
</evidence>
<reference evidence="3" key="1">
    <citation type="submission" date="2021-10" db="EMBL/GenBank/DDBJ databases">
        <title>Anaerobic single-cell dispensing facilitates the cultivation of human gut bacteria.</title>
        <authorList>
            <person name="Afrizal A."/>
        </authorList>
    </citation>
    <scope>NUCLEOTIDE SEQUENCE</scope>
    <source>
        <strain evidence="3">CLA-AA-H272</strain>
    </source>
</reference>
<dbReference type="InterPro" id="IPR000056">
    <property type="entry name" value="Ribul_P_3_epim-like"/>
</dbReference>
<evidence type="ECO:0000313" key="3">
    <source>
        <dbReference type="EMBL" id="MCC2129129.1"/>
    </source>
</evidence>
<name>A0AAE3ABI6_9FIRM</name>
<evidence type="ECO:0000313" key="4">
    <source>
        <dbReference type="Proteomes" id="UP001199319"/>
    </source>
</evidence>
<dbReference type="Proteomes" id="UP001199319">
    <property type="component" value="Unassembled WGS sequence"/>
</dbReference>
<organism evidence="3 4">
    <name type="scientific">Brotocaccenecus cirricatena</name>
    <dbReference type="NCBI Taxonomy" id="3064195"/>
    <lineage>
        <taxon>Bacteria</taxon>
        <taxon>Bacillati</taxon>
        <taxon>Bacillota</taxon>
        <taxon>Clostridia</taxon>
        <taxon>Eubacteriales</taxon>
        <taxon>Oscillospiraceae</taxon>
        <taxon>Brotocaccenecus</taxon>
    </lineage>
</organism>
<accession>A0AAE3ABI6</accession>
<dbReference type="PROSITE" id="PS01085">
    <property type="entry name" value="RIBUL_P_3_EPIMER_1"/>
    <property type="match status" value="1"/>
</dbReference>
<dbReference type="GO" id="GO:0005975">
    <property type="term" value="P:carbohydrate metabolic process"/>
    <property type="evidence" value="ECO:0007669"/>
    <property type="project" value="InterPro"/>
</dbReference>